<evidence type="ECO:0000256" key="2">
    <source>
        <dbReference type="ARBA" id="ARBA00010867"/>
    </source>
</evidence>
<comment type="subcellular location">
    <subcellularLocation>
        <location evidence="1 12">Mitochondrion inner membrane</location>
        <topology evidence="1 12">Single-pass membrane protein</topology>
    </subcellularLocation>
</comment>
<dbReference type="PANTHER" id="PTHR13032">
    <property type="entry name" value="MITOCHONDRIAL IMPORT INNER MEMBRANE TRANSLOCASE SUBUNIT TIM21"/>
    <property type="match status" value="1"/>
</dbReference>
<keyword evidence="12" id="KW-0813">Transport</keyword>
<keyword evidence="12" id="KW-0811">Translocation</keyword>
<dbReference type="GeneID" id="39579650"/>
<accession>A0A3N2Q1D6</accession>
<keyword evidence="14" id="KW-1185">Reference proteome</keyword>
<reference evidence="13 14" key="1">
    <citation type="journal article" date="2018" name="Mol. Ecol.">
        <title>The obligate alkalophilic soda-lake fungus Sodiomyces alkalinus has shifted to a protein diet.</title>
        <authorList>
            <person name="Grum-Grzhimaylo A.A."/>
            <person name="Falkoski D.L."/>
            <person name="van den Heuvel J."/>
            <person name="Valero-Jimenez C.A."/>
            <person name="Min B."/>
            <person name="Choi I.G."/>
            <person name="Lipzen A."/>
            <person name="Daum C.G."/>
            <person name="Aanen D.K."/>
            <person name="Tsang A."/>
            <person name="Henrissat B."/>
            <person name="Bilanenko E.N."/>
            <person name="de Vries R.P."/>
            <person name="van Kan J.A.L."/>
            <person name="Grigoriev I.V."/>
            <person name="Debets A.J.M."/>
        </authorList>
    </citation>
    <scope>NUCLEOTIDE SEQUENCE [LARGE SCALE GENOMIC DNA]</scope>
    <source>
        <strain evidence="13 14">F11</strain>
    </source>
</reference>
<feature type="transmembrane region" description="Helical" evidence="12">
    <location>
        <begin position="81"/>
        <end position="101"/>
    </location>
</feature>
<sequence>MNISSRALSIRTPATTAAFHPAAFLLRPLTISRCYATPTGLGTTLQGSKRRTVTPFNDDGRVPWSELSASEKASRATQQSFNFGLILLGIVCTGGVGYYLYTDVFSPDSKTAYFNRVVDRIKQEPTCLEVLGDAKKITAHGDETYNKWRRSRPIASTTKTDPKGNDHLLMNFYLEGPLNRGRVHLHMIRPAGHSDYEYKYLYLDVKGHHRIYLENADTSPNNPNKSKFRFLGINWG</sequence>
<keyword evidence="4 12" id="KW-0812">Transmembrane</keyword>
<keyword evidence="8 12" id="KW-0496">Mitochondrion</keyword>
<dbReference type="EMBL" id="ML119052">
    <property type="protein sequence ID" value="ROT40573.1"/>
    <property type="molecule type" value="Genomic_DNA"/>
</dbReference>
<dbReference type="AlphaFoldDB" id="A0A3N2Q1D6"/>
<keyword evidence="6" id="KW-0809">Transit peptide</keyword>
<keyword evidence="5 12" id="KW-0999">Mitochondrion inner membrane</keyword>
<evidence type="ECO:0000256" key="4">
    <source>
        <dbReference type="ARBA" id="ARBA00022692"/>
    </source>
</evidence>
<gene>
    <name evidence="13" type="ORF">SODALDRAFT_330306</name>
</gene>
<dbReference type="FunFam" id="3.10.450.320:FF:000002">
    <property type="entry name" value="Mitochondrial import inner membrane translocase subunit tim21"/>
    <property type="match status" value="1"/>
</dbReference>
<evidence type="ECO:0000256" key="6">
    <source>
        <dbReference type="ARBA" id="ARBA00022946"/>
    </source>
</evidence>
<proteinExistence type="inferred from homology"/>
<dbReference type="GO" id="GO:0030150">
    <property type="term" value="P:protein import into mitochondrial matrix"/>
    <property type="evidence" value="ECO:0007669"/>
    <property type="project" value="UniProtKB-UniRule"/>
</dbReference>
<evidence type="ECO:0000256" key="10">
    <source>
        <dbReference type="ARBA" id="ARBA00060204"/>
    </source>
</evidence>
<comment type="function">
    <text evidence="10">Essential component of the TIM23 complex, a complex that mediates the translocation of transit peptide-containing proteins across the mitochondrial inner membrane. Required to keep the TOM and the TIM23 complexes in close contact. At some point, it is released from the TOM23 complex to allow protein translocation into the mitochondrial matrix.</text>
</comment>
<evidence type="ECO:0000256" key="12">
    <source>
        <dbReference type="RuleBase" id="RU367142"/>
    </source>
</evidence>
<dbReference type="RefSeq" id="XP_028468379.1">
    <property type="nucleotide sequence ID" value="XM_028611172.1"/>
</dbReference>
<comment type="subunit">
    <text evidence="11">Component of the TIM23 complex, at least composed of TIM23, TIM17, TIM50 and TIM21.</text>
</comment>
<organism evidence="13 14">
    <name type="scientific">Sodiomyces alkalinus (strain CBS 110278 / VKM F-3762 / F11)</name>
    <name type="common">Alkaliphilic filamentous fungus</name>
    <dbReference type="NCBI Taxonomy" id="1314773"/>
    <lineage>
        <taxon>Eukaryota</taxon>
        <taxon>Fungi</taxon>
        <taxon>Dikarya</taxon>
        <taxon>Ascomycota</taxon>
        <taxon>Pezizomycotina</taxon>
        <taxon>Sordariomycetes</taxon>
        <taxon>Hypocreomycetidae</taxon>
        <taxon>Glomerellales</taxon>
        <taxon>Plectosphaerellaceae</taxon>
        <taxon>Sodiomyces</taxon>
    </lineage>
</organism>
<evidence type="ECO:0000256" key="5">
    <source>
        <dbReference type="ARBA" id="ARBA00022792"/>
    </source>
</evidence>
<dbReference type="Gene3D" id="3.10.450.320">
    <property type="entry name" value="Mitochondrial import inner membrane translocase subunit Tim21"/>
    <property type="match status" value="1"/>
</dbReference>
<dbReference type="InterPro" id="IPR013261">
    <property type="entry name" value="Tim21"/>
</dbReference>
<evidence type="ECO:0000256" key="1">
    <source>
        <dbReference type="ARBA" id="ARBA00004434"/>
    </source>
</evidence>
<evidence type="ECO:0000256" key="3">
    <source>
        <dbReference type="ARBA" id="ARBA00020726"/>
    </source>
</evidence>
<dbReference type="GO" id="GO:0005744">
    <property type="term" value="C:TIM23 mitochondrial import inner membrane translocase complex"/>
    <property type="evidence" value="ECO:0007669"/>
    <property type="project" value="UniProtKB-UniRule"/>
</dbReference>
<dbReference type="Proteomes" id="UP000272025">
    <property type="component" value="Unassembled WGS sequence"/>
</dbReference>
<dbReference type="STRING" id="1314773.A0A3N2Q1D6"/>
<comment type="similarity">
    <text evidence="2 12">Belongs to the TIM21 family.</text>
</comment>
<keyword evidence="12" id="KW-0653">Protein transport</keyword>
<evidence type="ECO:0000256" key="8">
    <source>
        <dbReference type="ARBA" id="ARBA00023128"/>
    </source>
</evidence>
<dbReference type="OrthoDB" id="436405at2759"/>
<dbReference type="InterPro" id="IPR038552">
    <property type="entry name" value="Tim21_IMS_sf"/>
</dbReference>
<evidence type="ECO:0000256" key="7">
    <source>
        <dbReference type="ARBA" id="ARBA00022989"/>
    </source>
</evidence>
<evidence type="ECO:0000313" key="13">
    <source>
        <dbReference type="EMBL" id="ROT40573.1"/>
    </source>
</evidence>
<evidence type="ECO:0000256" key="9">
    <source>
        <dbReference type="ARBA" id="ARBA00023136"/>
    </source>
</evidence>
<dbReference type="PANTHER" id="PTHR13032:SF6">
    <property type="entry name" value="MITOCHONDRIAL IMPORT INNER MEMBRANE TRANSLOCASE SUBUNIT TIM21"/>
    <property type="match status" value="1"/>
</dbReference>
<name>A0A3N2Q1D6_SODAK</name>
<evidence type="ECO:0000313" key="14">
    <source>
        <dbReference type="Proteomes" id="UP000272025"/>
    </source>
</evidence>
<keyword evidence="9 12" id="KW-0472">Membrane</keyword>
<keyword evidence="7 12" id="KW-1133">Transmembrane helix</keyword>
<protein>
    <recommendedName>
        <fullName evidence="3 12">Mitochondrial import inner membrane translocase subunit Tim21</fullName>
    </recommendedName>
</protein>
<dbReference type="Pfam" id="PF08294">
    <property type="entry name" value="TIM21"/>
    <property type="match status" value="1"/>
</dbReference>
<evidence type="ECO:0000256" key="11">
    <source>
        <dbReference type="ARBA" id="ARBA00063758"/>
    </source>
</evidence>